<dbReference type="AlphaFoldDB" id="A0A7S8ICM6"/>
<organism evidence="8 9">
    <name type="scientific">Phototrophicus methaneseepsis</name>
    <dbReference type="NCBI Taxonomy" id="2710758"/>
    <lineage>
        <taxon>Bacteria</taxon>
        <taxon>Bacillati</taxon>
        <taxon>Chloroflexota</taxon>
        <taxon>Candidatus Thermofontia</taxon>
        <taxon>Phototrophicales</taxon>
        <taxon>Phototrophicaceae</taxon>
        <taxon>Phototrophicus</taxon>
    </lineage>
</organism>
<keyword evidence="5" id="KW-0408">Iron</keyword>
<evidence type="ECO:0000256" key="4">
    <source>
        <dbReference type="ARBA" id="ARBA00023002"/>
    </source>
</evidence>
<accession>A0A7S8ICM6</accession>
<dbReference type="InterPro" id="IPR011008">
    <property type="entry name" value="Dimeric_a/b-barrel"/>
</dbReference>
<keyword evidence="7" id="KW-0812">Transmembrane</keyword>
<evidence type="ECO:0000256" key="5">
    <source>
        <dbReference type="ARBA" id="ARBA00023004"/>
    </source>
</evidence>
<keyword evidence="2" id="KW-0575">Peroxidase</keyword>
<keyword evidence="9" id="KW-1185">Reference proteome</keyword>
<keyword evidence="7" id="KW-1133">Transmembrane helix</keyword>
<dbReference type="InterPro" id="IPR006314">
    <property type="entry name" value="Dyp_peroxidase"/>
</dbReference>
<evidence type="ECO:0000256" key="3">
    <source>
        <dbReference type="ARBA" id="ARBA00022723"/>
    </source>
</evidence>
<dbReference type="PROSITE" id="PS51404">
    <property type="entry name" value="DYP_PEROXIDASE"/>
    <property type="match status" value="1"/>
</dbReference>
<evidence type="ECO:0000256" key="7">
    <source>
        <dbReference type="SAM" id="Phobius"/>
    </source>
</evidence>
<name>A0A7S8ICM6_9CHLR</name>
<reference evidence="8 9" key="1">
    <citation type="submission" date="2020-02" db="EMBL/GenBank/DDBJ databases">
        <authorList>
            <person name="Zheng R.K."/>
            <person name="Sun C.M."/>
        </authorList>
    </citation>
    <scope>NUCLEOTIDE SEQUENCE [LARGE SCALE GENOMIC DNA]</scope>
    <source>
        <strain evidence="9">rifampicinis</strain>
    </source>
</reference>
<evidence type="ECO:0000313" key="9">
    <source>
        <dbReference type="Proteomes" id="UP000594468"/>
    </source>
</evidence>
<evidence type="ECO:0000256" key="6">
    <source>
        <dbReference type="ARBA" id="ARBA00025737"/>
    </source>
</evidence>
<comment type="cofactor">
    <cofactor evidence="1">
        <name>heme b</name>
        <dbReference type="ChEBI" id="CHEBI:60344"/>
    </cofactor>
</comment>
<keyword evidence="4" id="KW-0560">Oxidoreductase</keyword>
<keyword evidence="7" id="KW-0472">Membrane</keyword>
<evidence type="ECO:0000256" key="1">
    <source>
        <dbReference type="ARBA" id="ARBA00001970"/>
    </source>
</evidence>
<dbReference type="RefSeq" id="WP_195168716.1">
    <property type="nucleotide sequence ID" value="NZ_CP062983.1"/>
</dbReference>
<sequence>MTNVENAKSDIQGFITSGYGHTYHAAYLFLTIDDVPRAKAWLSKTIPDVLTAESWRPDSLNPCGPDEERLPKEYPQHILNIAVSFEGLIALGLSYAALRTFPTELQQGMAHETRAPLLGDTEESDPQHWQIGGPNNVPFHMLLLLHAGSHPDDEDTIKAFVAAVIEGLDGLSVMALEWGHRRLDDKEHFGFRDGISQPYIEGINFYDSDGQSIHHPLATGEFILGHLNQYGLYPTVPAIPLDEDPANILPVLENPRHIYPLYRPNSLKDLGANGTYIAYRKLRQDVPAFWRYIASEVERIDGTISAERMMWLASKMVGRWPNGDPLVSQPDALKNQNDFHYAEDMQGEHCPFGSHLRRSNPRDVLSPLNASDSNTTTAKHRILRRGRNYGEPLFDLSILDDLQNVDQLDSVLRNLDDDATDRGIQFFCVNASIQRQFEFIQVNWSNNPNFNAMYQNKDPLIGDNARAAQAASYMHIPASPVRVRTSPLPRFVTVIGGSYLFMPSITALRFLAYQP</sequence>
<protein>
    <recommendedName>
        <fullName evidence="10">Peroxidase</fullName>
    </recommendedName>
</protein>
<dbReference type="KEGG" id="pmet:G4Y79_13060"/>
<dbReference type="PANTHER" id="PTHR30521">
    <property type="entry name" value="DEFERROCHELATASE/PEROXIDASE"/>
    <property type="match status" value="1"/>
</dbReference>
<feature type="transmembrane region" description="Helical" evidence="7">
    <location>
        <begin position="491"/>
        <end position="512"/>
    </location>
</feature>
<dbReference type="GO" id="GO:0020037">
    <property type="term" value="F:heme binding"/>
    <property type="evidence" value="ECO:0007669"/>
    <property type="project" value="InterPro"/>
</dbReference>
<proteinExistence type="inferred from homology"/>
<dbReference type="GO" id="GO:0005829">
    <property type="term" value="C:cytosol"/>
    <property type="evidence" value="ECO:0007669"/>
    <property type="project" value="TreeGrafter"/>
</dbReference>
<comment type="similarity">
    <text evidence="6">Belongs to the DyP-type peroxidase family.</text>
</comment>
<dbReference type="Proteomes" id="UP000594468">
    <property type="component" value="Chromosome"/>
</dbReference>
<keyword evidence="3" id="KW-0479">Metal-binding</keyword>
<dbReference type="GO" id="GO:0046872">
    <property type="term" value="F:metal ion binding"/>
    <property type="evidence" value="ECO:0007669"/>
    <property type="project" value="UniProtKB-KW"/>
</dbReference>
<dbReference type="SUPFAM" id="SSF54909">
    <property type="entry name" value="Dimeric alpha+beta barrel"/>
    <property type="match status" value="1"/>
</dbReference>
<dbReference type="GO" id="GO:0004601">
    <property type="term" value="F:peroxidase activity"/>
    <property type="evidence" value="ECO:0007669"/>
    <property type="project" value="UniProtKB-KW"/>
</dbReference>
<dbReference type="PANTHER" id="PTHR30521:SF5">
    <property type="entry name" value="BLR4509 PROTEIN"/>
    <property type="match status" value="1"/>
</dbReference>
<gene>
    <name evidence="8" type="ORF">G4Y79_13060</name>
</gene>
<evidence type="ECO:0000313" key="8">
    <source>
        <dbReference type="EMBL" id="QPC80641.1"/>
    </source>
</evidence>
<evidence type="ECO:0008006" key="10">
    <source>
        <dbReference type="Google" id="ProtNLM"/>
    </source>
</evidence>
<evidence type="ECO:0000256" key="2">
    <source>
        <dbReference type="ARBA" id="ARBA00022559"/>
    </source>
</evidence>
<dbReference type="EMBL" id="CP062983">
    <property type="protein sequence ID" value="QPC80641.1"/>
    <property type="molecule type" value="Genomic_DNA"/>
</dbReference>